<evidence type="ECO:0000256" key="7">
    <source>
        <dbReference type="RuleBase" id="RU363032"/>
    </source>
</evidence>
<dbReference type="SUPFAM" id="SSF161098">
    <property type="entry name" value="MetI-like"/>
    <property type="match status" value="1"/>
</dbReference>
<evidence type="ECO:0000259" key="8">
    <source>
        <dbReference type="PROSITE" id="PS50928"/>
    </source>
</evidence>
<evidence type="ECO:0000256" key="3">
    <source>
        <dbReference type="ARBA" id="ARBA00022475"/>
    </source>
</evidence>
<dbReference type="Gene3D" id="1.10.3720.10">
    <property type="entry name" value="MetI-like"/>
    <property type="match status" value="1"/>
</dbReference>
<evidence type="ECO:0000313" key="9">
    <source>
        <dbReference type="EMBL" id="MBE1608458.1"/>
    </source>
</evidence>
<evidence type="ECO:0000313" key="10">
    <source>
        <dbReference type="Proteomes" id="UP000638648"/>
    </source>
</evidence>
<dbReference type="Proteomes" id="UP000638648">
    <property type="component" value="Unassembled WGS sequence"/>
</dbReference>
<evidence type="ECO:0000256" key="1">
    <source>
        <dbReference type="ARBA" id="ARBA00004651"/>
    </source>
</evidence>
<protein>
    <submittedName>
        <fullName evidence="9">Raffinose/stachyose/melibiose transport system permease protein</fullName>
    </submittedName>
</protein>
<feature type="transmembrane region" description="Helical" evidence="7">
    <location>
        <begin position="250"/>
        <end position="271"/>
    </location>
</feature>
<comment type="similarity">
    <text evidence="7">Belongs to the binding-protein-dependent transport system permease family.</text>
</comment>
<evidence type="ECO:0000256" key="2">
    <source>
        <dbReference type="ARBA" id="ARBA00022448"/>
    </source>
</evidence>
<dbReference type="PROSITE" id="PS50928">
    <property type="entry name" value="ABC_TM1"/>
    <property type="match status" value="1"/>
</dbReference>
<dbReference type="RefSeq" id="WP_192752229.1">
    <property type="nucleotide sequence ID" value="NZ_BAABJL010000097.1"/>
</dbReference>
<dbReference type="PANTHER" id="PTHR43744">
    <property type="entry name" value="ABC TRANSPORTER PERMEASE PROTEIN MG189-RELATED-RELATED"/>
    <property type="match status" value="1"/>
</dbReference>
<feature type="transmembrane region" description="Helical" evidence="7">
    <location>
        <begin position="148"/>
        <end position="167"/>
    </location>
</feature>
<evidence type="ECO:0000256" key="4">
    <source>
        <dbReference type="ARBA" id="ARBA00022692"/>
    </source>
</evidence>
<evidence type="ECO:0000256" key="6">
    <source>
        <dbReference type="ARBA" id="ARBA00023136"/>
    </source>
</evidence>
<keyword evidence="3" id="KW-1003">Cell membrane</keyword>
<organism evidence="9 10">
    <name type="scientific">Actinopolymorpha pittospori</name>
    <dbReference type="NCBI Taxonomy" id="648752"/>
    <lineage>
        <taxon>Bacteria</taxon>
        <taxon>Bacillati</taxon>
        <taxon>Actinomycetota</taxon>
        <taxon>Actinomycetes</taxon>
        <taxon>Propionibacteriales</taxon>
        <taxon>Actinopolymorphaceae</taxon>
        <taxon>Actinopolymorpha</taxon>
    </lineage>
</organism>
<proteinExistence type="inferred from homology"/>
<feature type="transmembrane region" description="Helical" evidence="7">
    <location>
        <begin position="205"/>
        <end position="227"/>
    </location>
</feature>
<dbReference type="InterPro" id="IPR035906">
    <property type="entry name" value="MetI-like_sf"/>
</dbReference>
<keyword evidence="2 7" id="KW-0813">Transport</keyword>
<sequence length="285" mass="31971">MAKSSALAHEHPVLPRVVRIASVTVLAVFTLAVVYPLLAVFFNSFKTQADFFTNPWWLPEHLVLGNYTYAWTQARIPRFMLNSLVVAVLTTGLTLVLASLAGYAFARFRFRWRNGLFLLFAILLIVPAPISIIPLYVIVAELHLIDTYWALVLPYAAGAMPLSIYLLRAFFATIPSELTDAARIDGCSDLSAFLRVVLPISRPGIATVGILAFVHAWNEFFLALIFIHNQDLMTLPLGLQTFFYQYHVEWPYYFAGLSTAIVPIIIVYVALQRQFIRGMTAGAVR</sequence>
<gene>
    <name evidence="9" type="ORF">HEB94_005306</name>
</gene>
<keyword evidence="4 7" id="KW-0812">Transmembrane</keyword>
<dbReference type="PANTHER" id="PTHR43744:SF8">
    <property type="entry name" value="SN-GLYCEROL-3-PHOSPHATE TRANSPORT SYSTEM PERMEASE PROTEIN UGPE"/>
    <property type="match status" value="1"/>
</dbReference>
<accession>A0A927N1A2</accession>
<reference evidence="9" key="1">
    <citation type="submission" date="2020-10" db="EMBL/GenBank/DDBJ databases">
        <title>Sequencing the genomes of 1000 actinobacteria strains.</title>
        <authorList>
            <person name="Klenk H.-P."/>
        </authorList>
    </citation>
    <scope>NUCLEOTIDE SEQUENCE</scope>
    <source>
        <strain evidence="9">DSM 45354</strain>
    </source>
</reference>
<comment type="caution">
    <text evidence="9">The sequence shown here is derived from an EMBL/GenBank/DDBJ whole genome shotgun (WGS) entry which is preliminary data.</text>
</comment>
<keyword evidence="6 7" id="KW-0472">Membrane</keyword>
<comment type="subcellular location">
    <subcellularLocation>
        <location evidence="1 7">Cell membrane</location>
        <topology evidence="1 7">Multi-pass membrane protein</topology>
    </subcellularLocation>
</comment>
<dbReference type="AlphaFoldDB" id="A0A927N1A2"/>
<feature type="domain" description="ABC transmembrane type-1" evidence="8">
    <location>
        <begin position="80"/>
        <end position="271"/>
    </location>
</feature>
<dbReference type="GO" id="GO:0055085">
    <property type="term" value="P:transmembrane transport"/>
    <property type="evidence" value="ECO:0007669"/>
    <property type="project" value="InterPro"/>
</dbReference>
<dbReference type="GO" id="GO:0005886">
    <property type="term" value="C:plasma membrane"/>
    <property type="evidence" value="ECO:0007669"/>
    <property type="project" value="UniProtKB-SubCell"/>
</dbReference>
<dbReference type="EMBL" id="JADBEM010000001">
    <property type="protein sequence ID" value="MBE1608458.1"/>
    <property type="molecule type" value="Genomic_DNA"/>
</dbReference>
<feature type="transmembrane region" description="Helical" evidence="7">
    <location>
        <begin position="79"/>
        <end position="104"/>
    </location>
</feature>
<evidence type="ECO:0000256" key="5">
    <source>
        <dbReference type="ARBA" id="ARBA00022989"/>
    </source>
</evidence>
<feature type="transmembrane region" description="Helical" evidence="7">
    <location>
        <begin position="116"/>
        <end position="136"/>
    </location>
</feature>
<dbReference type="InterPro" id="IPR000515">
    <property type="entry name" value="MetI-like"/>
</dbReference>
<keyword evidence="5 7" id="KW-1133">Transmembrane helix</keyword>
<name>A0A927N1A2_9ACTN</name>
<dbReference type="CDD" id="cd06261">
    <property type="entry name" value="TM_PBP2"/>
    <property type="match status" value="1"/>
</dbReference>
<feature type="transmembrane region" description="Helical" evidence="7">
    <location>
        <begin position="20"/>
        <end position="42"/>
    </location>
</feature>
<dbReference type="Pfam" id="PF00528">
    <property type="entry name" value="BPD_transp_1"/>
    <property type="match status" value="1"/>
</dbReference>
<keyword evidence="10" id="KW-1185">Reference proteome</keyword>